<evidence type="ECO:0000256" key="1">
    <source>
        <dbReference type="ARBA" id="ARBA00004123"/>
    </source>
</evidence>
<proteinExistence type="inferred from homology"/>
<protein>
    <recommendedName>
        <fullName evidence="4">Mediator of RNA polymerase II transcription subunit 20</fullName>
    </recommendedName>
    <alternativeName>
        <fullName evidence="4">Mediator complex subunit 20</fullName>
    </alternativeName>
</protein>
<keyword evidence="3 4" id="KW-0539">Nucleus</keyword>
<keyword evidence="6" id="KW-0496">Mitochondrion</keyword>
<comment type="subcellular location">
    <subcellularLocation>
        <location evidence="1 4">Nucleus</location>
    </subcellularLocation>
</comment>
<keyword evidence="7" id="KW-1185">Reference proteome</keyword>
<accession>A0A0G4J438</accession>
<sequence>MRVHWRCGATAPSKDALLQLTGPGYVPEQFTVHVQLYHTRPSADPTGRVADFRTVRDSRLPDSLFIVLPDQVVECGSGTSNHVLLADEKLTPRLAMYFQGQTYRIGDFLVSIGSCKIGSSDSVEVIVSISYPACAVTSGRKPVLEIFQELGLAGTPLQPAPYKAHGLDIVDSARHQALEYAYMLIGLV</sequence>
<dbReference type="GO" id="GO:0016592">
    <property type="term" value="C:mediator complex"/>
    <property type="evidence" value="ECO:0007669"/>
    <property type="project" value="InterPro"/>
</dbReference>
<dbReference type="GO" id="GO:0006357">
    <property type="term" value="P:regulation of transcription by RNA polymerase II"/>
    <property type="evidence" value="ECO:0007669"/>
    <property type="project" value="InterPro"/>
</dbReference>
<dbReference type="Proteomes" id="UP000039324">
    <property type="component" value="Unassembled WGS sequence"/>
</dbReference>
<organism evidence="5 7">
    <name type="scientific">Plasmodiophora brassicae</name>
    <name type="common">Clubroot disease agent</name>
    <dbReference type="NCBI Taxonomy" id="37360"/>
    <lineage>
        <taxon>Eukaryota</taxon>
        <taxon>Sar</taxon>
        <taxon>Rhizaria</taxon>
        <taxon>Endomyxa</taxon>
        <taxon>Phytomyxea</taxon>
        <taxon>Plasmodiophorida</taxon>
        <taxon>Plasmodiophoridae</taxon>
        <taxon>Plasmodiophora</taxon>
    </lineage>
</organism>
<dbReference type="Pfam" id="PF08612">
    <property type="entry name" value="Med20"/>
    <property type="match status" value="1"/>
</dbReference>
<dbReference type="EMBL" id="CDSF01000122">
    <property type="protein sequence ID" value="CEP02051.1"/>
    <property type="molecule type" value="Genomic_DNA"/>
</dbReference>
<dbReference type="InterPro" id="IPR013921">
    <property type="entry name" value="Mediator_Med20"/>
</dbReference>
<dbReference type="AlphaFoldDB" id="A0A0G4J438"/>
<gene>
    <name evidence="4" type="primary">MED20</name>
    <name evidence="5" type="ORF">PBRA_002316</name>
    <name evidence="6" type="ORF">PLBR_LOCUS6122</name>
</gene>
<name>A0A0G4J438_PLABS</name>
<keyword evidence="4" id="KW-0010">Activator</keyword>
<evidence type="ECO:0000313" key="5">
    <source>
        <dbReference type="EMBL" id="CEP02051.1"/>
    </source>
</evidence>
<evidence type="ECO:0000256" key="3">
    <source>
        <dbReference type="ARBA" id="ARBA00023242"/>
    </source>
</evidence>
<dbReference type="GO" id="GO:0003712">
    <property type="term" value="F:transcription coregulator activity"/>
    <property type="evidence" value="ECO:0007669"/>
    <property type="project" value="InterPro"/>
</dbReference>
<geneLocation type="mitochondrion" evidence="6"/>
<keyword evidence="4" id="KW-0804">Transcription</keyword>
<keyword evidence="4" id="KW-0805">Transcription regulation</keyword>
<evidence type="ECO:0000256" key="4">
    <source>
        <dbReference type="RuleBase" id="RU364152"/>
    </source>
</evidence>
<dbReference type="EMBL" id="OVEO01000010">
    <property type="protein sequence ID" value="SPQ98907.1"/>
    <property type="molecule type" value="Genomic_DNA"/>
</dbReference>
<evidence type="ECO:0000313" key="7">
    <source>
        <dbReference type="Proteomes" id="UP000039324"/>
    </source>
</evidence>
<dbReference type="Proteomes" id="UP000290189">
    <property type="component" value="Unassembled WGS sequence"/>
</dbReference>
<evidence type="ECO:0000313" key="6">
    <source>
        <dbReference type="EMBL" id="SPQ98907.1"/>
    </source>
</evidence>
<reference evidence="5 7" key="1">
    <citation type="submission" date="2015-02" db="EMBL/GenBank/DDBJ databases">
        <authorList>
            <person name="Chooi Y.-H."/>
        </authorList>
    </citation>
    <scope>NUCLEOTIDE SEQUENCE [LARGE SCALE GENOMIC DNA]</scope>
    <source>
        <strain evidence="5">E3</strain>
    </source>
</reference>
<comment type="subunit">
    <text evidence="4">Component of the Mediator complex.</text>
</comment>
<evidence type="ECO:0000256" key="2">
    <source>
        <dbReference type="ARBA" id="ARBA00010743"/>
    </source>
</evidence>
<comment type="similarity">
    <text evidence="2 4">Belongs to the Mediator complex subunit 20 family.</text>
</comment>
<evidence type="ECO:0000313" key="8">
    <source>
        <dbReference type="Proteomes" id="UP000290189"/>
    </source>
</evidence>
<reference evidence="6 8" key="2">
    <citation type="submission" date="2018-03" db="EMBL/GenBank/DDBJ databases">
        <authorList>
            <person name="Fogelqvist J."/>
        </authorList>
    </citation>
    <scope>NUCLEOTIDE SEQUENCE [LARGE SCALE GENOMIC DNA]</scope>
</reference>
<comment type="function">
    <text evidence="4">Component of the Mediator complex, a coactivator involved in the regulated transcription of nearly all RNA polymerase II-dependent genes. Mediator functions as a bridge to convey information from gene-specific regulatory proteins to the basal RNA polymerase II transcription machinery. Mediator is recruited to promoters by direct interactions with regulatory proteins and serves as a scaffold for the assembly of a functional preinitiation complex with RNA polymerase II and the general transcription factors.</text>
</comment>